<gene>
    <name evidence="1" type="ORF">I7I52_03545</name>
</gene>
<protein>
    <submittedName>
        <fullName evidence="1">Uncharacterized protein</fullName>
    </submittedName>
</protein>
<name>A0A8H7ZA73_AJECA</name>
<evidence type="ECO:0000313" key="2">
    <source>
        <dbReference type="Proteomes" id="UP000670092"/>
    </source>
</evidence>
<comment type="caution">
    <text evidence="1">The sequence shown here is derived from an EMBL/GenBank/DDBJ whole genome shotgun (WGS) entry which is preliminary data.</text>
</comment>
<reference evidence="1 2" key="1">
    <citation type="submission" date="2021-01" db="EMBL/GenBank/DDBJ databases">
        <title>Chromosome-level genome assembly of a human fungal pathogen reveals clustering of transcriptionally co-regulated genes.</title>
        <authorList>
            <person name="Voorhies M."/>
            <person name="Cohen S."/>
            <person name="Shea T.P."/>
            <person name="Petrus S."/>
            <person name="Munoz J.F."/>
            <person name="Poplawski S."/>
            <person name="Goldman W.E."/>
            <person name="Michael T."/>
            <person name="Cuomo C.A."/>
            <person name="Sil A."/>
            <person name="Beyhan S."/>
        </authorList>
    </citation>
    <scope>NUCLEOTIDE SEQUENCE [LARGE SCALE GENOMIC DNA]</scope>
    <source>
        <strain evidence="1 2">G184AR</strain>
    </source>
</reference>
<proteinExistence type="predicted"/>
<dbReference type="AlphaFoldDB" id="A0A8H7ZA73"/>
<evidence type="ECO:0000313" key="1">
    <source>
        <dbReference type="EMBL" id="KAG5305018.1"/>
    </source>
</evidence>
<dbReference type="OrthoDB" id="4223044at2759"/>
<dbReference type="EMBL" id="JAEVHI010000001">
    <property type="protein sequence ID" value="KAG5305018.1"/>
    <property type="molecule type" value="Genomic_DNA"/>
</dbReference>
<dbReference type="VEuPathDB" id="FungiDB:I7I52_03545"/>
<accession>A0A8H7ZA73</accession>
<sequence length="232" mass="26511">MSRHIQADRDPPRLRPLIFQQPISATKNTPSRKSLENPLTEVQRHAHASSLATKLETLPLEMAPPWGAICETMQDEMLLVDFKNAQAWNEWVQTKEWQDFMQKTEKGGVFRCLHHEACTNSLRGLRGPIGAIMAVIDSFNSGMLEKKNTFFCQTKLQNMRRMSIYEIKPIQFLTPRGGESPIGLSKLSCISTALENRLFEPLMFPMGEVLQYLSPWEKGVQFYSCDFGVVLF</sequence>
<organism evidence="1 2">
    <name type="scientific">Ajellomyces capsulatus</name>
    <name type="common">Darling's disease fungus</name>
    <name type="synonym">Histoplasma capsulatum</name>
    <dbReference type="NCBI Taxonomy" id="5037"/>
    <lineage>
        <taxon>Eukaryota</taxon>
        <taxon>Fungi</taxon>
        <taxon>Dikarya</taxon>
        <taxon>Ascomycota</taxon>
        <taxon>Pezizomycotina</taxon>
        <taxon>Eurotiomycetes</taxon>
        <taxon>Eurotiomycetidae</taxon>
        <taxon>Onygenales</taxon>
        <taxon>Ajellomycetaceae</taxon>
        <taxon>Histoplasma</taxon>
    </lineage>
</organism>
<dbReference type="Proteomes" id="UP000670092">
    <property type="component" value="Unassembled WGS sequence"/>
</dbReference>